<evidence type="ECO:0000313" key="2">
    <source>
        <dbReference type="EMBL" id="KTS11560.1"/>
    </source>
</evidence>
<dbReference type="RefSeq" id="WP_058614244.1">
    <property type="nucleotide sequence ID" value="NZ_LDRV01000060.1"/>
</dbReference>
<name>A0A147F744_MICTE</name>
<protein>
    <submittedName>
        <fullName evidence="2">Uncharacterized protein</fullName>
    </submittedName>
</protein>
<evidence type="ECO:0000256" key="1">
    <source>
        <dbReference type="SAM" id="Phobius"/>
    </source>
</evidence>
<proteinExistence type="predicted"/>
<reference evidence="2 3" key="1">
    <citation type="journal article" date="2016" name="Front. Microbiol.">
        <title>Genomic Resource of Rice Seed Associated Bacteria.</title>
        <authorList>
            <person name="Midha S."/>
            <person name="Bansal K."/>
            <person name="Sharma S."/>
            <person name="Kumar N."/>
            <person name="Patil P.P."/>
            <person name="Chaudhry V."/>
            <person name="Patil P.B."/>
        </authorList>
    </citation>
    <scope>NUCLEOTIDE SEQUENCE [LARGE SCALE GENOMIC DNA]</scope>
    <source>
        <strain evidence="2 3">RSA3</strain>
    </source>
</reference>
<dbReference type="AlphaFoldDB" id="A0A147F744"/>
<evidence type="ECO:0000313" key="3">
    <source>
        <dbReference type="Proteomes" id="UP000072189"/>
    </source>
</evidence>
<accession>A0A147F744</accession>
<dbReference type="EMBL" id="LDRV01000060">
    <property type="protein sequence ID" value="KTS11560.1"/>
    <property type="molecule type" value="Genomic_DNA"/>
</dbReference>
<dbReference type="Proteomes" id="UP000072189">
    <property type="component" value="Unassembled WGS sequence"/>
</dbReference>
<gene>
    <name evidence="2" type="ORF">RSA3_09985</name>
</gene>
<dbReference type="PATRIC" id="fig|2033.7.peg.2749"/>
<sequence length="228" mass="24405">MTTTASPPQRPSHAERRTRRERLATWITIAVVLVVCAVAALGAYGMANSWWVEDAPTASADQQLPDGQSRFDQAGLDFLNRQRLATVDVVDAASAGELGLPANGDTPVETLVPLTVDVRGSGGVISFPGVPWFALATEQDRLTALSVAPASSTTWVAIRSDLEQRAAQWGWSDSDLRDLQQNVGDAGREEGVAQTFRLPATPVDGMTVTAEVSVDEGGRISLRYVFAR</sequence>
<organism evidence="2 3">
    <name type="scientific">Microbacterium testaceum</name>
    <name type="common">Aureobacterium testaceum</name>
    <name type="synonym">Brevibacterium testaceum</name>
    <dbReference type="NCBI Taxonomy" id="2033"/>
    <lineage>
        <taxon>Bacteria</taxon>
        <taxon>Bacillati</taxon>
        <taxon>Actinomycetota</taxon>
        <taxon>Actinomycetes</taxon>
        <taxon>Micrococcales</taxon>
        <taxon>Microbacteriaceae</taxon>
        <taxon>Microbacterium</taxon>
    </lineage>
</organism>
<keyword evidence="1" id="KW-0812">Transmembrane</keyword>
<feature type="transmembrane region" description="Helical" evidence="1">
    <location>
        <begin position="23"/>
        <end position="47"/>
    </location>
</feature>
<keyword evidence="1" id="KW-0472">Membrane</keyword>
<keyword evidence="1" id="KW-1133">Transmembrane helix</keyword>
<comment type="caution">
    <text evidence="2">The sequence shown here is derived from an EMBL/GenBank/DDBJ whole genome shotgun (WGS) entry which is preliminary data.</text>
</comment>